<keyword evidence="3" id="KW-1185">Reference proteome</keyword>
<protein>
    <submittedName>
        <fullName evidence="2">Aminodeoxychorismate synthase</fullName>
    </submittedName>
</protein>
<dbReference type="AlphaFoldDB" id="A0A8H6WSW2"/>
<dbReference type="InterPro" id="IPR000073">
    <property type="entry name" value="AB_hydrolase_1"/>
</dbReference>
<reference evidence="2" key="1">
    <citation type="submission" date="2020-05" db="EMBL/GenBank/DDBJ databases">
        <title>Mycena genomes resolve the evolution of fungal bioluminescence.</title>
        <authorList>
            <person name="Tsai I.J."/>
        </authorList>
    </citation>
    <scope>NUCLEOTIDE SEQUENCE</scope>
    <source>
        <strain evidence="2">CCC161011</strain>
    </source>
</reference>
<dbReference type="Gene3D" id="3.40.50.1820">
    <property type="entry name" value="alpha/beta hydrolase"/>
    <property type="match status" value="1"/>
</dbReference>
<dbReference type="Proteomes" id="UP000620124">
    <property type="component" value="Unassembled WGS sequence"/>
</dbReference>
<evidence type="ECO:0000313" key="2">
    <source>
        <dbReference type="EMBL" id="KAF7328486.1"/>
    </source>
</evidence>
<dbReference type="OrthoDB" id="5311491at2759"/>
<accession>A0A8H6WSW2</accession>
<sequence>MGNYTEHTAKLPDGIELFYTDSGPPDSASYTTLVVLHGSAFTGDGMVPLHRFAHQNNLRVILCNRRDYPGSTKYTDAELEDLKAGRRVFQDRLEIQLAWLLEHFINHENTPKLSADRKSGGFILMGWSFGNATALSLLSNPDAIPKPLYQTIEPYLMSLVLYDPPYTALGYVLPGQESVYDPWADPDYPTPEGMYDNFQHWVSSYYEHPDIASGKPSGMSYEKRTERRTYATWNDEQRAKYFNTTAAVRSELPAYAPPMQAVLKAQTHDALFNADLVSSYFPNVKVFHISGIGTCYYCMWGYMENSRFYSEAVARGDKVRPTKFKLVEGGNHFLHYDMPDGLLKEVIQGCKEL</sequence>
<gene>
    <name evidence="2" type="ORF">MVEN_02535500</name>
</gene>
<proteinExistence type="predicted"/>
<dbReference type="Pfam" id="PF12697">
    <property type="entry name" value="Abhydrolase_6"/>
    <property type="match status" value="1"/>
</dbReference>
<evidence type="ECO:0000313" key="3">
    <source>
        <dbReference type="Proteomes" id="UP000620124"/>
    </source>
</evidence>
<feature type="domain" description="AB hydrolase-1" evidence="1">
    <location>
        <begin position="33"/>
        <end position="342"/>
    </location>
</feature>
<organism evidence="2 3">
    <name type="scientific">Mycena venus</name>
    <dbReference type="NCBI Taxonomy" id="2733690"/>
    <lineage>
        <taxon>Eukaryota</taxon>
        <taxon>Fungi</taxon>
        <taxon>Dikarya</taxon>
        <taxon>Basidiomycota</taxon>
        <taxon>Agaricomycotina</taxon>
        <taxon>Agaricomycetes</taxon>
        <taxon>Agaricomycetidae</taxon>
        <taxon>Agaricales</taxon>
        <taxon>Marasmiineae</taxon>
        <taxon>Mycenaceae</taxon>
        <taxon>Mycena</taxon>
    </lineage>
</organism>
<comment type="caution">
    <text evidence="2">The sequence shown here is derived from an EMBL/GenBank/DDBJ whole genome shotgun (WGS) entry which is preliminary data.</text>
</comment>
<dbReference type="InterPro" id="IPR029058">
    <property type="entry name" value="AB_hydrolase_fold"/>
</dbReference>
<dbReference type="EMBL" id="JACAZI010000035">
    <property type="protein sequence ID" value="KAF7328486.1"/>
    <property type="molecule type" value="Genomic_DNA"/>
</dbReference>
<evidence type="ECO:0000259" key="1">
    <source>
        <dbReference type="Pfam" id="PF12697"/>
    </source>
</evidence>
<name>A0A8H6WSW2_9AGAR</name>
<dbReference type="SUPFAM" id="SSF53474">
    <property type="entry name" value="alpha/beta-Hydrolases"/>
    <property type="match status" value="1"/>
</dbReference>